<protein>
    <submittedName>
        <fullName evidence="2">Regulatory protein</fullName>
    </submittedName>
</protein>
<dbReference type="PATRIC" id="fig|749414.3.peg.4366"/>
<gene>
    <name evidence="2" type="ordered locus">SBI_04220</name>
</gene>
<reference evidence="2 3" key="1">
    <citation type="journal article" date="2010" name="J. Bacteriol.">
        <title>Genome sequence of the milbemycin-producing bacterium Streptomyces bingchenggensis.</title>
        <authorList>
            <person name="Wang X.J."/>
            <person name="Yan Y.J."/>
            <person name="Zhang B."/>
            <person name="An J."/>
            <person name="Wang J.J."/>
            <person name="Tian J."/>
            <person name="Jiang L."/>
            <person name="Chen Y.H."/>
            <person name="Huang S.X."/>
            <person name="Yin M."/>
            <person name="Zhang J."/>
            <person name="Gao A.L."/>
            <person name="Liu C.X."/>
            <person name="Zhu Z.X."/>
            <person name="Xiang W.S."/>
        </authorList>
    </citation>
    <scope>NUCLEOTIDE SEQUENCE [LARGE SCALE GENOMIC DNA]</scope>
    <source>
        <strain evidence="2 3">BCW-1</strain>
    </source>
</reference>
<accession>D7BS04</accession>
<evidence type="ECO:0000313" key="2">
    <source>
        <dbReference type="EMBL" id="ADI07341.1"/>
    </source>
</evidence>
<name>D7BS04_STRBB</name>
<dbReference type="InterPro" id="IPR007278">
    <property type="entry name" value="DUF397"/>
</dbReference>
<dbReference type="Pfam" id="PF04149">
    <property type="entry name" value="DUF397"/>
    <property type="match status" value="1"/>
</dbReference>
<dbReference type="AlphaFoldDB" id="D7BS04"/>
<organism evidence="2 3">
    <name type="scientific">Streptomyces bingchenggensis (strain BCW-1)</name>
    <dbReference type="NCBI Taxonomy" id="749414"/>
    <lineage>
        <taxon>Bacteria</taxon>
        <taxon>Bacillati</taxon>
        <taxon>Actinomycetota</taxon>
        <taxon>Actinomycetes</taxon>
        <taxon>Kitasatosporales</taxon>
        <taxon>Streptomycetaceae</taxon>
        <taxon>Streptomyces</taxon>
    </lineage>
</organism>
<evidence type="ECO:0000313" key="3">
    <source>
        <dbReference type="Proteomes" id="UP000000377"/>
    </source>
</evidence>
<dbReference type="EMBL" id="CP002047">
    <property type="protein sequence ID" value="ADI07341.1"/>
    <property type="molecule type" value="Genomic_DNA"/>
</dbReference>
<evidence type="ECO:0000259" key="1">
    <source>
        <dbReference type="Pfam" id="PF04149"/>
    </source>
</evidence>
<dbReference type="KEGG" id="sbh:SBI_04220"/>
<sequence length="100" mass="10791">MAEDGRLRLHVLPFDTRAHALIETMVGTDRHLTDASTLTGWFKSGYSGPSNGDCLEVARGHADIPVRDSKDPHGPALVFEPSAWSTFVSAVKRGESPTTS</sequence>
<dbReference type="HOGENOM" id="CLU_131550_2_0_11"/>
<dbReference type="Proteomes" id="UP000000377">
    <property type="component" value="Chromosome"/>
</dbReference>
<proteinExistence type="predicted"/>
<feature type="domain" description="DUF397" evidence="1">
    <location>
        <begin position="40"/>
        <end position="92"/>
    </location>
</feature>
<keyword evidence="3" id="KW-1185">Reference proteome</keyword>
<dbReference type="STRING" id="749414.SBI_04220"/>